<dbReference type="FunFam" id="3.40.50.300:FF:000133">
    <property type="entry name" value="Spermidine/putrescine import ATP-binding protein PotA"/>
    <property type="match status" value="1"/>
</dbReference>
<reference evidence="10" key="2">
    <citation type="submission" date="2021-01" db="EMBL/GenBank/DDBJ databases">
        <authorList>
            <person name="Mieszkin S."/>
            <person name="Pouder E."/>
            <person name="Alain K."/>
        </authorList>
    </citation>
    <scope>NUCLEOTIDE SEQUENCE</scope>
    <source>
        <strain evidence="10">HW T2.11</strain>
    </source>
</reference>
<evidence type="ECO:0000256" key="2">
    <source>
        <dbReference type="ARBA" id="ARBA00022475"/>
    </source>
</evidence>
<dbReference type="Pfam" id="PF08402">
    <property type="entry name" value="TOBE_2"/>
    <property type="match status" value="1"/>
</dbReference>
<dbReference type="CDD" id="cd03300">
    <property type="entry name" value="ABC_PotA_N"/>
    <property type="match status" value="1"/>
</dbReference>
<dbReference type="InterPro" id="IPR017879">
    <property type="entry name" value="PotA_ATP-bd"/>
</dbReference>
<keyword evidence="6 8" id="KW-1278">Translocase</keyword>
<dbReference type="AlphaFoldDB" id="A0A964DXV5"/>
<dbReference type="Gene3D" id="3.40.50.300">
    <property type="entry name" value="P-loop containing nucleotide triphosphate hydrolases"/>
    <property type="match status" value="1"/>
</dbReference>
<keyword evidence="11" id="KW-1185">Reference proteome</keyword>
<evidence type="ECO:0000256" key="8">
    <source>
        <dbReference type="RuleBase" id="RU364083"/>
    </source>
</evidence>
<reference evidence="10" key="1">
    <citation type="journal article" date="2021" name="Microorganisms">
        <title>Acidisoma silvae sp. nov. and Acidisomacellulosilytica sp. nov., Two Acidophilic Bacteria Isolated from Decaying Wood, Hydrolyzing Cellulose and Producing Poly-3-hydroxybutyrate.</title>
        <authorList>
            <person name="Mieszkin S."/>
            <person name="Pouder E."/>
            <person name="Uroz S."/>
            <person name="Simon-Colin C."/>
            <person name="Alain K."/>
        </authorList>
    </citation>
    <scope>NUCLEOTIDE SEQUENCE</scope>
    <source>
        <strain evidence="10">HW T2.11</strain>
    </source>
</reference>
<evidence type="ECO:0000313" key="11">
    <source>
        <dbReference type="Proteomes" id="UP000708298"/>
    </source>
</evidence>
<comment type="similarity">
    <text evidence="8">Belongs to the ABC transporter superfamily. Spermidine/putrescine importer (TC 3.A.1.11.1) family.</text>
</comment>
<protein>
    <recommendedName>
        <fullName evidence="8">Spermidine/putrescine import ATP-binding protein PotA</fullName>
        <ecNumber evidence="8">7.6.2.11</ecNumber>
    </recommendedName>
</protein>
<feature type="domain" description="ABC transporter" evidence="9">
    <location>
        <begin position="23"/>
        <end position="253"/>
    </location>
</feature>
<keyword evidence="2 8" id="KW-1003">Cell membrane</keyword>
<evidence type="ECO:0000256" key="7">
    <source>
        <dbReference type="ARBA" id="ARBA00023136"/>
    </source>
</evidence>
<sequence length="378" mass="40544">MSADGTMQFTPTDGANALHPPHIRIEGVSKRFGGFTAVRDIDLTIGRGELFALLGGSGCGKTTLLRMLAGFADPSTGRIHIGDRDVTHLPPYERPVNMMFQSYALFPHMTVAANIAFGLKREGLPKPEIARRVEEALALVKLDGLGGRKPAQLSGGQRQRVALARAVVKRPEVLLLDEPMSALDKKLREHTQFELMAIQRQLGITFVMVTHDQEEAMAMATRIAVMDGGRIMQVGSPRDIYETPRSLFVADFIGSVNMLEGQVVETQGAEAAMDCPALGRRIVFAAGRNLALGETVALALRPERITIGQAASGANHVHGQIQALAYHGGASVFRVLLPTGTLLQVTRPNLVEGSGSTLAIGDAVTLSWSPQATTVIET</sequence>
<dbReference type="SUPFAM" id="SSF50331">
    <property type="entry name" value="MOP-like"/>
    <property type="match status" value="1"/>
</dbReference>
<evidence type="ECO:0000313" key="10">
    <source>
        <dbReference type="EMBL" id="MCB8874606.1"/>
    </source>
</evidence>
<keyword evidence="3" id="KW-0997">Cell inner membrane</keyword>
<dbReference type="Gene3D" id="2.40.50.100">
    <property type="match status" value="1"/>
</dbReference>
<comment type="catalytic activity">
    <reaction evidence="8">
        <text>ATP + H2O + polyamine-[polyamine-binding protein]Side 1 = ADP + phosphate + polyamineSide 2 + [polyamine-binding protein]Side 1.</text>
        <dbReference type="EC" id="7.6.2.11"/>
    </reaction>
</comment>
<dbReference type="Proteomes" id="UP000708298">
    <property type="component" value="Unassembled WGS sequence"/>
</dbReference>
<gene>
    <name evidence="8" type="primary">potA</name>
    <name evidence="10" type="ORF">ASILVAE211_05360</name>
</gene>
<comment type="caution">
    <text evidence="10">The sequence shown here is derived from an EMBL/GenBank/DDBJ whole genome shotgun (WGS) entry which is preliminary data.</text>
</comment>
<keyword evidence="4 8" id="KW-0547">Nucleotide-binding</keyword>
<evidence type="ECO:0000259" key="9">
    <source>
        <dbReference type="PROSITE" id="PS50893"/>
    </source>
</evidence>
<proteinExistence type="inferred from homology"/>
<evidence type="ECO:0000256" key="4">
    <source>
        <dbReference type="ARBA" id="ARBA00022741"/>
    </source>
</evidence>
<dbReference type="GO" id="GO:0005524">
    <property type="term" value="F:ATP binding"/>
    <property type="evidence" value="ECO:0007669"/>
    <property type="project" value="UniProtKB-KW"/>
</dbReference>
<dbReference type="SUPFAM" id="SSF52540">
    <property type="entry name" value="P-loop containing nucleoside triphosphate hydrolases"/>
    <property type="match status" value="1"/>
</dbReference>
<accession>A0A964DXV5</accession>
<dbReference type="InterPro" id="IPR013611">
    <property type="entry name" value="Transp-assoc_OB_typ2"/>
</dbReference>
<evidence type="ECO:0000256" key="5">
    <source>
        <dbReference type="ARBA" id="ARBA00022840"/>
    </source>
</evidence>
<dbReference type="SMART" id="SM00382">
    <property type="entry name" value="AAA"/>
    <property type="match status" value="1"/>
</dbReference>
<keyword evidence="1 8" id="KW-0813">Transport</keyword>
<dbReference type="Pfam" id="PF00005">
    <property type="entry name" value="ABC_tran"/>
    <property type="match status" value="1"/>
</dbReference>
<dbReference type="InterPro" id="IPR003439">
    <property type="entry name" value="ABC_transporter-like_ATP-bd"/>
</dbReference>
<dbReference type="InterPro" id="IPR050093">
    <property type="entry name" value="ABC_SmlMolc_Importer"/>
</dbReference>
<dbReference type="InterPro" id="IPR017871">
    <property type="entry name" value="ABC_transporter-like_CS"/>
</dbReference>
<dbReference type="InterPro" id="IPR027417">
    <property type="entry name" value="P-loop_NTPase"/>
</dbReference>
<dbReference type="NCBIfam" id="TIGR01187">
    <property type="entry name" value="potA"/>
    <property type="match status" value="1"/>
</dbReference>
<dbReference type="PROSITE" id="PS00211">
    <property type="entry name" value="ABC_TRANSPORTER_1"/>
    <property type="match status" value="1"/>
</dbReference>
<dbReference type="PROSITE" id="PS50893">
    <property type="entry name" value="ABC_TRANSPORTER_2"/>
    <property type="match status" value="1"/>
</dbReference>
<comment type="subunit">
    <text evidence="8">The complex is composed of two ATP-binding proteins (PotA), two transmembrane proteins (PotB and PotC) and a solute-binding protein (PotD).</text>
</comment>
<dbReference type="EMBL" id="JAESVB010000002">
    <property type="protein sequence ID" value="MCB8874606.1"/>
    <property type="molecule type" value="Genomic_DNA"/>
</dbReference>
<evidence type="ECO:0000256" key="3">
    <source>
        <dbReference type="ARBA" id="ARBA00022519"/>
    </source>
</evidence>
<dbReference type="RefSeq" id="WP_227320273.1">
    <property type="nucleotide sequence ID" value="NZ_JAESVB010000002.1"/>
</dbReference>
<organism evidence="10 11">
    <name type="scientific">Acidisoma silvae</name>
    <dbReference type="NCBI Taxonomy" id="2802396"/>
    <lineage>
        <taxon>Bacteria</taxon>
        <taxon>Pseudomonadati</taxon>
        <taxon>Pseudomonadota</taxon>
        <taxon>Alphaproteobacteria</taxon>
        <taxon>Acetobacterales</taxon>
        <taxon>Acidocellaceae</taxon>
        <taxon>Acidisoma</taxon>
    </lineage>
</organism>
<comment type="function">
    <text evidence="8">Part of the ABC transporter complex PotABCD involved in spermidine/putrescine import. Responsible for energy coupling to the transport system.</text>
</comment>
<dbReference type="GO" id="GO:0043190">
    <property type="term" value="C:ATP-binding cassette (ABC) transporter complex"/>
    <property type="evidence" value="ECO:0007669"/>
    <property type="project" value="InterPro"/>
</dbReference>
<keyword evidence="7 8" id="KW-0472">Membrane</keyword>
<keyword evidence="5 8" id="KW-0067">ATP-binding</keyword>
<dbReference type="GO" id="GO:0016887">
    <property type="term" value="F:ATP hydrolysis activity"/>
    <property type="evidence" value="ECO:0007669"/>
    <property type="project" value="InterPro"/>
</dbReference>
<evidence type="ECO:0000256" key="6">
    <source>
        <dbReference type="ARBA" id="ARBA00022967"/>
    </source>
</evidence>
<dbReference type="InterPro" id="IPR008995">
    <property type="entry name" value="Mo/tungstate-bd_C_term_dom"/>
</dbReference>
<dbReference type="InterPro" id="IPR003593">
    <property type="entry name" value="AAA+_ATPase"/>
</dbReference>
<dbReference type="PANTHER" id="PTHR42781">
    <property type="entry name" value="SPERMIDINE/PUTRESCINE IMPORT ATP-BINDING PROTEIN POTA"/>
    <property type="match status" value="1"/>
</dbReference>
<dbReference type="EC" id="7.6.2.11" evidence="8"/>
<dbReference type="InterPro" id="IPR005893">
    <property type="entry name" value="PotA-like"/>
</dbReference>
<name>A0A964DXV5_9PROT</name>
<evidence type="ECO:0000256" key="1">
    <source>
        <dbReference type="ARBA" id="ARBA00022448"/>
    </source>
</evidence>
<dbReference type="PANTHER" id="PTHR42781:SF5">
    <property type="entry name" value="PUTRESCINE TRANSPORT ATP-BINDING PROTEIN POTG"/>
    <property type="match status" value="1"/>
</dbReference>
<dbReference type="GO" id="GO:0015594">
    <property type="term" value="F:ABC-type putrescine transporter activity"/>
    <property type="evidence" value="ECO:0007669"/>
    <property type="project" value="InterPro"/>
</dbReference>